<name>L8EAM8_HUMAN</name>
<proteinExistence type="predicted"/>
<organism evidence="1">
    <name type="scientific">Homo sapiens</name>
    <name type="common">Human</name>
    <dbReference type="NCBI Taxonomy" id="9606"/>
    <lineage>
        <taxon>Eukaryota</taxon>
        <taxon>Metazoa</taxon>
        <taxon>Chordata</taxon>
        <taxon>Craniata</taxon>
        <taxon>Vertebrata</taxon>
        <taxon>Euteleostomi</taxon>
        <taxon>Mammalia</taxon>
        <taxon>Eutheria</taxon>
        <taxon>Euarchontoglires</taxon>
        <taxon>Primates</taxon>
        <taxon>Haplorrhini</taxon>
        <taxon>Catarrhini</taxon>
        <taxon>Hominidae</taxon>
        <taxon>Homo</taxon>
    </lineage>
</organism>
<protein>
    <submittedName>
        <fullName evidence="1">Alternative protein EGLN2</fullName>
    </submittedName>
</protein>
<sequence>MGAGVVTWTGGSRGGHRYQLKLGAWVLPCLVMTPLGMESWEEALSLPTRMQDLGLR</sequence>
<dbReference type="EMBL" id="HF584314">
    <property type="protein sequence ID" value="CCQ43811.1"/>
    <property type="molecule type" value="Genomic_DNA"/>
</dbReference>
<reference evidence="1" key="1">
    <citation type="journal article" date="2013" name="PLoS ONE">
        <title>Direct detection of alternative open reading frames translation products in human significantly expands the proteome.</title>
        <authorList>
            <person name="Vanderperre B."/>
            <person name="Lucier J.-F."/>
            <person name="Motard J."/>
            <person name="Tremblay G."/>
            <person name="Vanderperre S."/>
            <person name="Wisztorski M."/>
            <person name="Salzet M."/>
            <person name="Boisvert F.-M."/>
            <person name="Roucou X."/>
        </authorList>
    </citation>
    <scope>NUCLEOTIDE SEQUENCE</scope>
</reference>
<dbReference type="AlphaFoldDB" id="L8EAM8"/>
<gene>
    <name evidence="1" type="primary">EGLN2</name>
</gene>
<dbReference type="OrthoDB" id="5952526at2759"/>
<evidence type="ECO:0000313" key="1">
    <source>
        <dbReference type="EMBL" id="CCQ43811.1"/>
    </source>
</evidence>
<accession>L8EAM8</accession>